<dbReference type="RefSeq" id="WP_148701711.1">
    <property type="nucleotide sequence ID" value="NZ_CP007174.1"/>
</dbReference>
<name>A0A075MVM1_9ARCH</name>
<dbReference type="KEGG" id="nev:NTE_03251"/>
<evidence type="ECO:0000313" key="2">
    <source>
        <dbReference type="Proteomes" id="UP000028194"/>
    </source>
</evidence>
<dbReference type="InterPro" id="IPR038282">
    <property type="entry name" value="DUF2267_sf"/>
</dbReference>
<accession>A0A075MVM1</accession>
<organism evidence="1 2">
    <name type="scientific">Candidatus Nitrososphaera evergladensis SR1</name>
    <dbReference type="NCBI Taxonomy" id="1459636"/>
    <lineage>
        <taxon>Archaea</taxon>
        <taxon>Nitrososphaerota</taxon>
        <taxon>Nitrososphaeria</taxon>
        <taxon>Nitrososphaerales</taxon>
        <taxon>Nitrososphaeraceae</taxon>
        <taxon>Nitrososphaera</taxon>
    </lineage>
</organism>
<reference evidence="1 2" key="1">
    <citation type="journal article" date="2014" name="PLoS ONE">
        <title>Genome Sequence of Candidatus Nitrososphaera evergladensis from Group I.1b Enriched from Everglades Soil Reveals Novel Genomic Features of the Ammonia-Oxidizing Archaea.</title>
        <authorList>
            <person name="Zhalnina K.V."/>
            <person name="Dias R."/>
            <person name="Leonard M.T."/>
            <person name="Dorr de Quadros P."/>
            <person name="Camargo F.A."/>
            <person name="Drew J.C."/>
            <person name="Farmerie W.G."/>
            <person name="Daroub S.H."/>
            <person name="Triplett E.W."/>
        </authorList>
    </citation>
    <scope>NUCLEOTIDE SEQUENCE [LARGE SCALE GENOMIC DNA]</scope>
    <source>
        <strain evidence="1 2">SR1</strain>
    </source>
</reference>
<dbReference type="Gene3D" id="1.10.490.110">
    <property type="entry name" value="Uncharacterized conserved protein DUF2267"/>
    <property type="match status" value="1"/>
</dbReference>
<evidence type="ECO:0000313" key="1">
    <source>
        <dbReference type="EMBL" id="AIF85280.1"/>
    </source>
</evidence>
<dbReference type="OrthoDB" id="375542at2157"/>
<keyword evidence="2" id="KW-1185">Reference proteome</keyword>
<proteinExistence type="predicted"/>
<sequence length="129" mass="14100">MSTQDLANQLAQRVGITPEQASTAINLLSKTLLQKADPNKASSLLSKLPSSITSMFSDSEKQQFTTTQQSLSGEEVVNKIKTDAGINDQKKAQQTTEEAVKLLQEKTGEGDLLDNVMGRFKKIDLNPFD</sequence>
<gene>
    <name evidence="1" type="ORF">NTE_03251</name>
</gene>
<dbReference type="GeneID" id="41598906"/>
<dbReference type="Proteomes" id="UP000028194">
    <property type="component" value="Chromosome"/>
</dbReference>
<protein>
    <recommendedName>
        <fullName evidence="3">DUF937 domain-containing protein</fullName>
    </recommendedName>
</protein>
<dbReference type="HOGENOM" id="CLU_1943928_0_0_2"/>
<dbReference type="EMBL" id="CP007174">
    <property type="protein sequence ID" value="AIF85280.1"/>
    <property type="molecule type" value="Genomic_DNA"/>
</dbReference>
<evidence type="ECO:0008006" key="3">
    <source>
        <dbReference type="Google" id="ProtNLM"/>
    </source>
</evidence>
<dbReference type="AlphaFoldDB" id="A0A075MVM1"/>